<evidence type="ECO:0000256" key="1">
    <source>
        <dbReference type="ARBA" id="ARBA00003483"/>
    </source>
</evidence>
<dbReference type="EMBL" id="CP046172">
    <property type="protein sequence ID" value="QIS08638.1"/>
    <property type="molecule type" value="Genomic_DNA"/>
</dbReference>
<evidence type="ECO:0000256" key="8">
    <source>
        <dbReference type="ARBA" id="ARBA00022898"/>
    </source>
</evidence>
<comment type="pathway">
    <text evidence="13">Cofactor biosynthesis; pyridoxine 5'-phosphate biosynthesis; pyridoxine 5'-phosphate from D-erythrose 4-phosphate: step 3/5.</text>
</comment>
<dbReference type="Gene3D" id="3.40.640.10">
    <property type="entry name" value="Type I PLP-dependent aspartate aminotransferase-like (Major domain)"/>
    <property type="match status" value="1"/>
</dbReference>
<feature type="region of interest" description="Disordered" evidence="14">
    <location>
        <begin position="1"/>
        <end position="104"/>
    </location>
</feature>
<dbReference type="InterPro" id="IPR015421">
    <property type="entry name" value="PyrdxlP-dep_Trfase_major"/>
</dbReference>
<dbReference type="HAMAP" id="MF_00160">
    <property type="entry name" value="SerC_aminotrans_5"/>
    <property type="match status" value="1"/>
</dbReference>
<dbReference type="Proteomes" id="UP000503540">
    <property type="component" value="Chromosome"/>
</dbReference>
<keyword evidence="10 13" id="KW-0718">Serine biosynthesis</keyword>
<comment type="function">
    <text evidence="1 13">Catalyzes the reversible conversion of 3-phosphohydroxypyruvate to phosphoserine and of 3-hydroxy-2-oxo-4-phosphonooxybutanoate to phosphohydroxythreonine.</text>
</comment>
<feature type="binding site" evidence="13">
    <location>
        <position position="244"/>
    </location>
    <ligand>
        <name>pyridoxal 5'-phosphate</name>
        <dbReference type="ChEBI" id="CHEBI:597326"/>
    </ligand>
</feature>
<accession>A0A6G9Y5W6</accession>
<dbReference type="InterPro" id="IPR000192">
    <property type="entry name" value="Aminotrans_V_dom"/>
</dbReference>
<dbReference type="UniPathway" id="UPA00135">
    <property type="reaction ID" value="UER00197"/>
</dbReference>
<evidence type="ECO:0000259" key="15">
    <source>
        <dbReference type="Pfam" id="PF00266"/>
    </source>
</evidence>
<evidence type="ECO:0000256" key="3">
    <source>
        <dbReference type="ARBA" id="ARBA00006904"/>
    </source>
</evidence>
<dbReference type="AlphaFoldDB" id="A0A6G9Y5W6"/>
<evidence type="ECO:0000256" key="10">
    <source>
        <dbReference type="ARBA" id="ARBA00023299"/>
    </source>
</evidence>
<dbReference type="GO" id="GO:0005737">
    <property type="term" value="C:cytoplasm"/>
    <property type="evidence" value="ECO:0007669"/>
    <property type="project" value="UniProtKB-SubCell"/>
</dbReference>
<feature type="domain" description="Aminotransferase class V" evidence="15">
    <location>
        <begin position="181"/>
        <end position="471"/>
    </location>
</feature>
<comment type="subcellular location">
    <subcellularLocation>
        <location evidence="13">Cytoplasm</location>
    </subcellularLocation>
</comment>
<evidence type="ECO:0000256" key="6">
    <source>
        <dbReference type="ARBA" id="ARBA00022605"/>
    </source>
</evidence>
<feature type="binding site" evidence="13">
    <location>
        <begin position="387"/>
        <end position="388"/>
    </location>
    <ligand>
        <name>pyridoxal 5'-phosphate</name>
        <dbReference type="ChEBI" id="CHEBI:597326"/>
    </ligand>
</feature>
<dbReference type="Pfam" id="PF00266">
    <property type="entry name" value="Aminotran_5"/>
    <property type="match status" value="1"/>
</dbReference>
<dbReference type="Gene3D" id="3.90.1150.10">
    <property type="entry name" value="Aspartate Aminotransferase, domain 1"/>
    <property type="match status" value="1"/>
</dbReference>
<dbReference type="NCBIfam" id="TIGR01366">
    <property type="entry name" value="serC_3"/>
    <property type="match status" value="1"/>
</dbReference>
<comment type="catalytic activity">
    <reaction evidence="12 13">
        <text>O-phospho-L-serine + 2-oxoglutarate = 3-phosphooxypyruvate + L-glutamate</text>
        <dbReference type="Rhea" id="RHEA:14329"/>
        <dbReference type="ChEBI" id="CHEBI:16810"/>
        <dbReference type="ChEBI" id="CHEBI:18110"/>
        <dbReference type="ChEBI" id="CHEBI:29985"/>
        <dbReference type="ChEBI" id="CHEBI:57524"/>
        <dbReference type="EC" id="2.6.1.52"/>
    </reaction>
</comment>
<evidence type="ECO:0000256" key="5">
    <source>
        <dbReference type="ARBA" id="ARBA00022576"/>
    </source>
</evidence>
<evidence type="ECO:0000256" key="2">
    <source>
        <dbReference type="ARBA" id="ARBA00005099"/>
    </source>
</evidence>
<feature type="binding site" evidence="13">
    <location>
        <position position="186"/>
    </location>
    <ligand>
        <name>L-glutamate</name>
        <dbReference type="ChEBI" id="CHEBI:29985"/>
    </ligand>
</feature>
<evidence type="ECO:0000256" key="12">
    <source>
        <dbReference type="ARBA" id="ARBA00049007"/>
    </source>
</evidence>
<evidence type="ECO:0000256" key="4">
    <source>
        <dbReference type="ARBA" id="ARBA00022490"/>
    </source>
</evidence>
<dbReference type="PANTHER" id="PTHR21152">
    <property type="entry name" value="AMINOTRANSFERASE CLASS V"/>
    <property type="match status" value="1"/>
</dbReference>
<evidence type="ECO:0000256" key="11">
    <source>
        <dbReference type="ARBA" id="ARBA00047630"/>
    </source>
</evidence>
<dbReference type="UniPathway" id="UPA00244">
    <property type="reaction ID" value="UER00311"/>
</dbReference>
<evidence type="ECO:0000256" key="14">
    <source>
        <dbReference type="SAM" id="MobiDB-lite"/>
    </source>
</evidence>
<comment type="pathway">
    <text evidence="2 13">Amino-acid biosynthesis; L-serine biosynthesis; L-serine from 3-phospho-D-glycerate: step 2/3.</text>
</comment>
<keyword evidence="7 13" id="KW-0808">Transferase</keyword>
<evidence type="ECO:0000256" key="13">
    <source>
        <dbReference type="HAMAP-Rule" id="MF_00160"/>
    </source>
</evidence>
<reference evidence="16 17" key="1">
    <citation type="journal article" date="2019" name="ACS Chem. Biol.">
        <title>Identification and Mobilization of a Cryptic Antibiotic Biosynthesis Gene Locus from a Human-Pathogenic Nocardia Isolate.</title>
        <authorList>
            <person name="Herisse M."/>
            <person name="Ishida K."/>
            <person name="Porter J.L."/>
            <person name="Howden B."/>
            <person name="Hertweck C."/>
            <person name="Stinear T.P."/>
            <person name="Pidot S.J."/>
        </authorList>
    </citation>
    <scope>NUCLEOTIDE SEQUENCE [LARGE SCALE GENOMIC DNA]</scope>
    <source>
        <strain evidence="16 17">AUSMDU00012717</strain>
    </source>
</reference>
<protein>
    <recommendedName>
        <fullName evidence="13">Phosphoserine aminotransferase</fullName>
        <ecNumber evidence="13">2.6.1.52</ecNumber>
    </recommendedName>
    <alternativeName>
        <fullName evidence="13">Phosphohydroxythreonine aminotransferase</fullName>
        <shortName evidence="13">PSAT</shortName>
    </alternativeName>
</protein>
<keyword evidence="6 13" id="KW-0028">Amino-acid biosynthesis</keyword>
<keyword evidence="5 13" id="KW-0032">Aminotransferase</keyword>
<feature type="compositionally biased region" description="Polar residues" evidence="14">
    <location>
        <begin position="26"/>
        <end position="35"/>
    </location>
</feature>
<keyword evidence="9 13" id="KW-0664">Pyridoxine biosynthesis</keyword>
<sequence length="513" mass="55097">MPTRAVSSRSGTNSTSRSRSPGSTRQLTTSPGRIQSRSRSGTRWRTRTSYGSCPSSCTRTQNACPGSLRRGRTSKIVAEPRVPRMSNSRRASSDIEGTPSPSALRLRNSHPELAAEFMAAQVSWTVVDDTALPPTSMCAMTTAFPTIPDDLKPADGRFGCGPSKVRPEQLQSLVQVGASVFGTSHRQKPVKDVVARVRSGLRELFDLPDGYEVVLGNGGTTAFWDAAAFGLIRERSLHLTYGEFSSKFASVAKKNPFIGDPIVITTDPGTAPEPVSDPAADVIAWAHNETSTGVAVPVQRPAGSEQALIAIDATSGAGGLPVNIADADVYYFAPQKCFASDGGLWVALMSPKALERVSEIAESGRYTPEFLSLPIAIDNSTKDQTYNTPALGTLLLFADQIEWLNGNGGLDWAVKRTLDSSSRLYSWAESSEYATPFVADPAHRSQVVGTIDFADSVDAAAVAKVLRANGIVDTEPYRKLGRNQLRIGMFPAIDPEDVSQLTRSIDWVVEKLS</sequence>
<dbReference type="GO" id="GO:0006564">
    <property type="term" value="P:L-serine biosynthetic process"/>
    <property type="evidence" value="ECO:0007669"/>
    <property type="project" value="UniProtKB-UniRule"/>
</dbReference>
<gene>
    <name evidence="13" type="primary">serC</name>
    <name evidence="16" type="ORF">F5544_03620</name>
</gene>
<dbReference type="GO" id="GO:0004648">
    <property type="term" value="F:O-phospho-L-serine:2-oxoglutarate aminotransferase activity"/>
    <property type="evidence" value="ECO:0007669"/>
    <property type="project" value="UniProtKB-UniRule"/>
</dbReference>
<keyword evidence="4 13" id="KW-0963">Cytoplasm</keyword>
<feature type="binding site" evidence="13">
    <location>
        <position position="290"/>
    </location>
    <ligand>
        <name>pyridoxal 5'-phosphate</name>
        <dbReference type="ChEBI" id="CHEBI:597326"/>
    </ligand>
</feature>
<feature type="modified residue" description="N6-(pyridoxal phosphate)lysine" evidence="13">
    <location>
        <position position="336"/>
    </location>
</feature>
<comment type="similarity">
    <text evidence="3 13">Belongs to the class-V pyridoxal-phosphate-dependent aminotransferase family. SerC subfamily.</text>
</comment>
<comment type="cofactor">
    <cofactor evidence="13">
        <name>pyridoxal 5'-phosphate</name>
        <dbReference type="ChEBI" id="CHEBI:597326"/>
    </cofactor>
    <text evidence="13">Binds 1 pyridoxal phosphate per subunit.</text>
</comment>
<comment type="catalytic activity">
    <reaction evidence="11 13">
        <text>4-(phosphooxy)-L-threonine + 2-oxoglutarate = (R)-3-hydroxy-2-oxo-4-phosphooxybutanoate + L-glutamate</text>
        <dbReference type="Rhea" id="RHEA:16573"/>
        <dbReference type="ChEBI" id="CHEBI:16810"/>
        <dbReference type="ChEBI" id="CHEBI:29985"/>
        <dbReference type="ChEBI" id="CHEBI:58452"/>
        <dbReference type="ChEBI" id="CHEBI:58538"/>
        <dbReference type="EC" id="2.6.1.52"/>
    </reaction>
</comment>
<dbReference type="InterPro" id="IPR022278">
    <property type="entry name" value="Pser_aminoTfrase"/>
</dbReference>
<comment type="subunit">
    <text evidence="13">Homodimer.</text>
</comment>
<evidence type="ECO:0000256" key="9">
    <source>
        <dbReference type="ARBA" id="ARBA00023096"/>
    </source>
</evidence>
<organism evidence="16 17">
    <name type="scientific">Nocardia arthritidis</name>
    <dbReference type="NCBI Taxonomy" id="228602"/>
    <lineage>
        <taxon>Bacteria</taxon>
        <taxon>Bacillati</taxon>
        <taxon>Actinomycetota</taxon>
        <taxon>Actinomycetes</taxon>
        <taxon>Mycobacteriales</taxon>
        <taxon>Nocardiaceae</taxon>
        <taxon>Nocardia</taxon>
    </lineage>
</organism>
<evidence type="ECO:0000313" key="16">
    <source>
        <dbReference type="EMBL" id="QIS08638.1"/>
    </source>
</evidence>
<dbReference type="PANTHER" id="PTHR21152:SF40">
    <property type="entry name" value="ALANINE--GLYOXYLATE AMINOTRANSFERASE"/>
    <property type="match status" value="1"/>
</dbReference>
<dbReference type="KEGG" id="nah:F5544_03620"/>
<dbReference type="GO" id="GO:0008615">
    <property type="term" value="P:pyridoxine biosynthetic process"/>
    <property type="evidence" value="ECO:0007669"/>
    <property type="project" value="UniProtKB-UniRule"/>
</dbReference>
<dbReference type="InterPro" id="IPR015422">
    <property type="entry name" value="PyrdxlP-dep_Trfase_small"/>
</dbReference>
<dbReference type="InterPro" id="IPR015424">
    <property type="entry name" value="PyrdxlP-dep_Trfase"/>
</dbReference>
<keyword evidence="8 13" id="KW-0663">Pyridoxal phosphate</keyword>
<comment type="caution">
    <text evidence="13">Lacks conserved residue(s) required for the propagation of feature annotation.</text>
</comment>
<dbReference type="GO" id="GO:0004760">
    <property type="term" value="F:L-serine-pyruvate transaminase activity"/>
    <property type="evidence" value="ECO:0007669"/>
    <property type="project" value="TreeGrafter"/>
</dbReference>
<evidence type="ECO:0000256" key="7">
    <source>
        <dbReference type="ARBA" id="ARBA00022679"/>
    </source>
</evidence>
<feature type="binding site" evidence="13">
    <location>
        <position position="335"/>
    </location>
    <ligand>
        <name>pyridoxal 5'-phosphate</name>
        <dbReference type="ChEBI" id="CHEBI:597326"/>
    </ligand>
</feature>
<name>A0A6G9Y5W6_9NOCA</name>
<dbReference type="GO" id="GO:0008453">
    <property type="term" value="F:alanine-glyoxylate transaminase activity"/>
    <property type="evidence" value="ECO:0007669"/>
    <property type="project" value="TreeGrafter"/>
</dbReference>
<feature type="binding site" evidence="13">
    <location>
        <position position="312"/>
    </location>
    <ligand>
        <name>pyridoxal 5'-phosphate</name>
        <dbReference type="ChEBI" id="CHEBI:597326"/>
    </ligand>
</feature>
<dbReference type="GO" id="GO:0019265">
    <property type="term" value="P:glycine biosynthetic process, by transamination of glyoxylate"/>
    <property type="evidence" value="ECO:0007669"/>
    <property type="project" value="TreeGrafter"/>
</dbReference>
<proteinExistence type="inferred from homology"/>
<dbReference type="SUPFAM" id="SSF53383">
    <property type="entry name" value="PLP-dependent transferases"/>
    <property type="match status" value="1"/>
</dbReference>
<keyword evidence="17" id="KW-1185">Reference proteome</keyword>
<feature type="compositionally biased region" description="Low complexity" evidence="14">
    <location>
        <begin position="7"/>
        <end position="25"/>
    </location>
</feature>
<feature type="compositionally biased region" description="Polar residues" evidence="14">
    <location>
        <begin position="53"/>
        <end position="64"/>
    </location>
</feature>
<dbReference type="EC" id="2.6.1.52" evidence="13"/>
<dbReference type="GO" id="GO:0030170">
    <property type="term" value="F:pyridoxal phosphate binding"/>
    <property type="evidence" value="ECO:0007669"/>
    <property type="project" value="UniProtKB-UniRule"/>
</dbReference>
<evidence type="ECO:0000313" key="17">
    <source>
        <dbReference type="Proteomes" id="UP000503540"/>
    </source>
</evidence>
<dbReference type="InterPro" id="IPR006272">
    <property type="entry name" value="Pser_aminoTfrase_mycobac"/>
</dbReference>